<reference evidence="2 3" key="1">
    <citation type="journal article" date="2018" name="Genome Res.">
        <title>The genomic architecture and molecular evolution of ant odorant receptors.</title>
        <authorList>
            <person name="McKenzie S.K."/>
            <person name="Kronauer D.J.C."/>
        </authorList>
    </citation>
    <scope>NUCLEOTIDE SEQUENCE [LARGE SCALE GENOMIC DNA]</scope>
    <source>
        <strain evidence="2">Clonal line C1</strain>
    </source>
</reference>
<dbReference type="EMBL" id="QOIP01000006">
    <property type="protein sequence ID" value="RLU21500.1"/>
    <property type="molecule type" value="Genomic_DNA"/>
</dbReference>
<dbReference type="Proteomes" id="UP000279307">
    <property type="component" value="Chromosome 6"/>
</dbReference>
<dbReference type="AlphaFoldDB" id="A0A3L8DM37"/>
<gene>
    <name evidence="2" type="ORF">DMN91_005873</name>
</gene>
<sequence>MTLIGRASVRTVLLTSLLLTCIVLVMLARAEDVATLEYEQPLPATNERPRLDKGHFYDSLCVHDVYSIAIKHPIIASGRFPMMFRNALRLLSGHVRHPPDHIN</sequence>
<evidence type="ECO:0000313" key="2">
    <source>
        <dbReference type="EMBL" id="RLU21500.1"/>
    </source>
</evidence>
<evidence type="ECO:0000256" key="1">
    <source>
        <dbReference type="SAM" id="SignalP"/>
    </source>
</evidence>
<protein>
    <submittedName>
        <fullName evidence="2">Uncharacterized protein</fullName>
    </submittedName>
</protein>
<accession>A0A3L8DM37</accession>
<feature type="chain" id="PRO_5018016003" evidence="1">
    <location>
        <begin position="31"/>
        <end position="103"/>
    </location>
</feature>
<name>A0A3L8DM37_OOCBI</name>
<feature type="signal peptide" evidence="1">
    <location>
        <begin position="1"/>
        <end position="30"/>
    </location>
</feature>
<keyword evidence="1" id="KW-0732">Signal</keyword>
<organism evidence="2 3">
    <name type="scientific">Ooceraea biroi</name>
    <name type="common">Clonal raider ant</name>
    <name type="synonym">Cerapachys biroi</name>
    <dbReference type="NCBI Taxonomy" id="2015173"/>
    <lineage>
        <taxon>Eukaryota</taxon>
        <taxon>Metazoa</taxon>
        <taxon>Ecdysozoa</taxon>
        <taxon>Arthropoda</taxon>
        <taxon>Hexapoda</taxon>
        <taxon>Insecta</taxon>
        <taxon>Pterygota</taxon>
        <taxon>Neoptera</taxon>
        <taxon>Endopterygota</taxon>
        <taxon>Hymenoptera</taxon>
        <taxon>Apocrita</taxon>
        <taxon>Aculeata</taxon>
        <taxon>Formicoidea</taxon>
        <taxon>Formicidae</taxon>
        <taxon>Dorylinae</taxon>
        <taxon>Ooceraea</taxon>
    </lineage>
</organism>
<proteinExistence type="predicted"/>
<evidence type="ECO:0000313" key="3">
    <source>
        <dbReference type="Proteomes" id="UP000279307"/>
    </source>
</evidence>
<comment type="caution">
    <text evidence="2">The sequence shown here is derived from an EMBL/GenBank/DDBJ whole genome shotgun (WGS) entry which is preliminary data.</text>
</comment>